<comment type="caution">
    <text evidence="1">The sequence shown here is derived from an EMBL/GenBank/DDBJ whole genome shotgun (WGS) entry which is preliminary data.</text>
</comment>
<dbReference type="Proteomes" id="UP000241167">
    <property type="component" value="Unassembled WGS sequence"/>
</dbReference>
<reference evidence="1 2" key="1">
    <citation type="submission" date="2018-03" db="EMBL/GenBank/DDBJ databases">
        <title>The draft genome of Sphingosinicella sp. GL-C-18.</title>
        <authorList>
            <person name="Liu L."/>
            <person name="Li L."/>
            <person name="Liang L."/>
            <person name="Zhang X."/>
            <person name="Wang T."/>
        </authorList>
    </citation>
    <scope>NUCLEOTIDE SEQUENCE [LARGE SCALE GENOMIC DNA]</scope>
    <source>
        <strain evidence="1 2">GL-C-18</strain>
    </source>
</reference>
<dbReference type="AlphaFoldDB" id="A0A2P7QRW9"/>
<keyword evidence="2" id="KW-1185">Reference proteome</keyword>
<evidence type="ECO:0000313" key="1">
    <source>
        <dbReference type="EMBL" id="PSJ40718.1"/>
    </source>
</evidence>
<protein>
    <submittedName>
        <fullName evidence="1">Uncharacterized protein</fullName>
    </submittedName>
</protein>
<name>A0A2P7QRW9_9SPHN</name>
<sequence length="63" mass="6757">MTSAPATHFLPPEWAGAFGRKAESPIAGHPLEERVSGADTWLPRQARASAPAVRVVFEVSSAW</sequence>
<dbReference type="EMBL" id="PXYI01000003">
    <property type="protein sequence ID" value="PSJ40718.1"/>
    <property type="molecule type" value="Genomic_DNA"/>
</dbReference>
<evidence type="ECO:0000313" key="2">
    <source>
        <dbReference type="Proteomes" id="UP000241167"/>
    </source>
</evidence>
<accession>A0A2P7QRW9</accession>
<proteinExistence type="predicted"/>
<organism evidence="1 2">
    <name type="scientific">Allosphingosinicella deserti</name>
    <dbReference type="NCBI Taxonomy" id="2116704"/>
    <lineage>
        <taxon>Bacteria</taxon>
        <taxon>Pseudomonadati</taxon>
        <taxon>Pseudomonadota</taxon>
        <taxon>Alphaproteobacteria</taxon>
        <taxon>Sphingomonadales</taxon>
        <taxon>Sphingomonadaceae</taxon>
        <taxon>Allosphingosinicella</taxon>
    </lineage>
</organism>
<gene>
    <name evidence="1" type="ORF">C7I55_10445</name>
</gene>